<dbReference type="OrthoDB" id="4622953at2"/>
<dbReference type="EMBL" id="CP020809">
    <property type="protein sequence ID" value="ART68268.1"/>
    <property type="molecule type" value="Genomic_DNA"/>
</dbReference>
<protein>
    <recommendedName>
        <fullName evidence="3">ESX secretion-associated protein EspG</fullName>
    </recommendedName>
</protein>
<dbReference type="RefSeq" id="WP_087074347.1">
    <property type="nucleotide sequence ID" value="NZ_CP020809.1"/>
</dbReference>
<evidence type="ECO:0000313" key="1">
    <source>
        <dbReference type="EMBL" id="ART68268.1"/>
    </source>
</evidence>
<dbReference type="KEGG" id="mdx:BTO20_06425"/>
<dbReference type="AlphaFoldDB" id="A0A1Y0BZD2"/>
<proteinExistence type="predicted"/>
<reference evidence="1 2" key="1">
    <citation type="submission" date="2017-04" db="EMBL/GenBank/DDBJ databases">
        <title>Whole Genome Sequence of 1,4-Dioxane Degrading Bacterium Mycobacterium dioxanotrophicus PH-06.</title>
        <authorList>
            <person name="He Y."/>
        </authorList>
    </citation>
    <scope>NUCLEOTIDE SEQUENCE [LARGE SCALE GENOMIC DNA]</scope>
    <source>
        <strain evidence="1 2">PH-06</strain>
    </source>
</reference>
<name>A0A1Y0BZD2_9MYCO</name>
<dbReference type="Proteomes" id="UP000195331">
    <property type="component" value="Chromosome"/>
</dbReference>
<evidence type="ECO:0008006" key="3">
    <source>
        <dbReference type="Google" id="ProtNLM"/>
    </source>
</evidence>
<organism evidence="1 2">
    <name type="scientific">Mycobacterium dioxanotrophicus</name>
    <dbReference type="NCBI Taxonomy" id="482462"/>
    <lineage>
        <taxon>Bacteria</taxon>
        <taxon>Bacillati</taxon>
        <taxon>Actinomycetota</taxon>
        <taxon>Actinomycetes</taxon>
        <taxon>Mycobacteriales</taxon>
        <taxon>Mycobacteriaceae</taxon>
        <taxon>Mycobacterium</taxon>
    </lineage>
</organism>
<evidence type="ECO:0000313" key="2">
    <source>
        <dbReference type="Proteomes" id="UP000195331"/>
    </source>
</evidence>
<keyword evidence="2" id="KW-1185">Reference proteome</keyword>
<accession>A0A1Y0BZD2</accession>
<sequence>MDDTALLTDDEIVALCAADGRPWPIGLSTVAATPEELARAGMRGMRSLMVRRLARADADRPGMRPHEMIADDVAAFLGSEHRVGAYIAPASDHSVLGGASVTAAQTPDGWVVDTTTAAGVHALRPASAEDAAAAVLALAQQTYDGTAFTADDERTAWVCVIRNGSDLIAVGHGSVSGTVGGNPTDHWDPDAIRSIFGAP</sequence>
<gene>
    <name evidence="1" type="ORF">BTO20_06425</name>
</gene>